<evidence type="ECO:0000313" key="1">
    <source>
        <dbReference type="EMBL" id="KAF2071606.1"/>
    </source>
</evidence>
<dbReference type="Proteomes" id="UP000695562">
    <property type="component" value="Unassembled WGS sequence"/>
</dbReference>
<dbReference type="SUPFAM" id="SSF48403">
    <property type="entry name" value="Ankyrin repeat"/>
    <property type="match status" value="1"/>
</dbReference>
<name>A0A8J4PY88_9MYCE</name>
<dbReference type="PANTHER" id="PTHR31550">
    <property type="entry name" value="ANKYRIN REPEAT PROTEIN-RELATED-RELATED"/>
    <property type="match status" value="1"/>
</dbReference>
<protein>
    <recommendedName>
        <fullName evidence="3">Ankyrin repeat-containing protein</fullName>
    </recommendedName>
</protein>
<reference evidence="1" key="1">
    <citation type="submission" date="2020-01" db="EMBL/GenBank/DDBJ databases">
        <title>Development of genomics and gene disruption for Polysphondylium violaceum indicates a role for the polyketide synthase stlB in stalk morphogenesis.</title>
        <authorList>
            <person name="Narita B."/>
            <person name="Kawabe Y."/>
            <person name="Kin K."/>
            <person name="Saito T."/>
            <person name="Gibbs R."/>
            <person name="Kuspa A."/>
            <person name="Muzny D."/>
            <person name="Queller D."/>
            <person name="Richards S."/>
            <person name="Strassman J."/>
            <person name="Sucgang R."/>
            <person name="Worley K."/>
            <person name="Schaap P."/>
        </authorList>
    </citation>
    <scope>NUCLEOTIDE SEQUENCE</scope>
    <source>
        <strain evidence="1">QSvi11</strain>
    </source>
</reference>
<comment type="caution">
    <text evidence="1">The sequence shown here is derived from an EMBL/GenBank/DDBJ whole genome shotgun (WGS) entry which is preliminary data.</text>
</comment>
<keyword evidence="2" id="KW-1185">Reference proteome</keyword>
<sequence>MKEMSSSSSSSFFTIFNNKFIKDIVFRHLKKKGETVGLKYYDICNLEWIICNSYWALLKDKLNHKEYQYLLLDGNHLECIFQIPDQELFVQVLERYQVYFRSPFPQFSQLALKYNNLGIFEYLVQKGYTVCIKRAFKYASQHRNQQALLYLWDNLANLSLKPLLSDHKVETIAFIVNYVIQSCNIEVLAYIMESKLVKDLKFTVMQKEGFVKEACSAGSLPILCLLVEHLKIKQGTIKVEKDWFNKYIYQEFPTSSSQVTISPDICKGYTKTIVSLEFLTYLRVNQFDTETSGLKEEMEKLRLFNPNIKYVMPQGDYLSIVVSSYVDWNSSLERTREIVDQGVFISSQCVYEAASKIGTAPQAYEIFTYLFERFTGQRDAHFIDGMVVVAGRTKSLLLLDYMIDMDIQPNHLWWSDFAKHDRYLSWIARFFDRYPPDFPKDGSIIISGLLACIKGSSLETFKFILSRTLELDVNKKVDYSRLYESAAAYSQIEMLEYMIALELPHNDKVICRATSLEMVHILEKASHKLYLDPHHLPHSNVLGYLFEMVGKEATPLISAFMVVSINNHKLEHFKLLLDLYAQSGYDWYTGENILSTIGKVGNVEMFKSFFYRFPTIDYKGIFDNCFETSSQHIPLIEYLVQYVDGQKLFSNLDRIKRLTELDHFRYSTQEYMRKLIKQKEIFFPKGIEKDLIKCLDSLDQPKQIIKDIINSYFN</sequence>
<proteinExistence type="predicted"/>
<dbReference type="OrthoDB" id="24283at2759"/>
<evidence type="ECO:0000313" key="2">
    <source>
        <dbReference type="Proteomes" id="UP000695562"/>
    </source>
</evidence>
<accession>A0A8J4PY88</accession>
<dbReference type="InterPro" id="IPR036770">
    <property type="entry name" value="Ankyrin_rpt-contain_sf"/>
</dbReference>
<evidence type="ECO:0008006" key="3">
    <source>
        <dbReference type="Google" id="ProtNLM"/>
    </source>
</evidence>
<dbReference type="AlphaFoldDB" id="A0A8J4PY88"/>
<gene>
    <name evidence="1" type="ORF">CYY_007077</name>
</gene>
<dbReference type="EMBL" id="AJWJ01000358">
    <property type="protein sequence ID" value="KAF2071606.1"/>
    <property type="molecule type" value="Genomic_DNA"/>
</dbReference>
<organism evidence="1 2">
    <name type="scientific">Polysphondylium violaceum</name>
    <dbReference type="NCBI Taxonomy" id="133409"/>
    <lineage>
        <taxon>Eukaryota</taxon>
        <taxon>Amoebozoa</taxon>
        <taxon>Evosea</taxon>
        <taxon>Eumycetozoa</taxon>
        <taxon>Dictyostelia</taxon>
        <taxon>Dictyosteliales</taxon>
        <taxon>Dictyosteliaceae</taxon>
        <taxon>Polysphondylium</taxon>
    </lineage>
</organism>